<dbReference type="Proteomes" id="UP000824469">
    <property type="component" value="Unassembled WGS sequence"/>
</dbReference>
<feature type="compositionally biased region" description="Low complexity" evidence="1">
    <location>
        <begin position="9"/>
        <end position="21"/>
    </location>
</feature>
<organism evidence="2 3">
    <name type="scientific">Taxus chinensis</name>
    <name type="common">Chinese yew</name>
    <name type="synonym">Taxus wallichiana var. chinensis</name>
    <dbReference type="NCBI Taxonomy" id="29808"/>
    <lineage>
        <taxon>Eukaryota</taxon>
        <taxon>Viridiplantae</taxon>
        <taxon>Streptophyta</taxon>
        <taxon>Embryophyta</taxon>
        <taxon>Tracheophyta</taxon>
        <taxon>Spermatophyta</taxon>
        <taxon>Pinopsida</taxon>
        <taxon>Pinidae</taxon>
        <taxon>Conifers II</taxon>
        <taxon>Cupressales</taxon>
        <taxon>Taxaceae</taxon>
        <taxon>Taxus</taxon>
    </lineage>
</organism>
<evidence type="ECO:0000313" key="2">
    <source>
        <dbReference type="EMBL" id="KAH9303334.1"/>
    </source>
</evidence>
<feature type="non-terminal residue" evidence="2">
    <location>
        <position position="1"/>
    </location>
</feature>
<gene>
    <name evidence="2" type="ORF">KI387_014917</name>
</gene>
<evidence type="ECO:0000313" key="3">
    <source>
        <dbReference type="Proteomes" id="UP000824469"/>
    </source>
</evidence>
<sequence length="96" mass="10603">GRQARNRANRQNIPQNPRNIPQNPPNIPQNPPPNIDPPPVAPSVPTEPAGTQDNIIGRIQENKISIENLIQNIRQNHATNPSRMTLANTLQTLIGE</sequence>
<name>A0AA38CW27_TAXCH</name>
<dbReference type="EMBL" id="JAHRHJ020000009">
    <property type="protein sequence ID" value="KAH9303334.1"/>
    <property type="molecule type" value="Genomic_DNA"/>
</dbReference>
<reference evidence="2 3" key="1">
    <citation type="journal article" date="2021" name="Nat. Plants">
        <title>The Taxus genome provides insights into paclitaxel biosynthesis.</title>
        <authorList>
            <person name="Xiong X."/>
            <person name="Gou J."/>
            <person name="Liao Q."/>
            <person name="Li Y."/>
            <person name="Zhou Q."/>
            <person name="Bi G."/>
            <person name="Li C."/>
            <person name="Du R."/>
            <person name="Wang X."/>
            <person name="Sun T."/>
            <person name="Guo L."/>
            <person name="Liang H."/>
            <person name="Lu P."/>
            <person name="Wu Y."/>
            <person name="Zhang Z."/>
            <person name="Ro D.K."/>
            <person name="Shang Y."/>
            <person name="Huang S."/>
            <person name="Yan J."/>
        </authorList>
    </citation>
    <scope>NUCLEOTIDE SEQUENCE [LARGE SCALE GENOMIC DNA]</scope>
    <source>
        <strain evidence="2">Ta-2019</strain>
    </source>
</reference>
<evidence type="ECO:0000256" key="1">
    <source>
        <dbReference type="SAM" id="MobiDB-lite"/>
    </source>
</evidence>
<feature type="non-terminal residue" evidence="2">
    <location>
        <position position="96"/>
    </location>
</feature>
<proteinExistence type="predicted"/>
<feature type="region of interest" description="Disordered" evidence="1">
    <location>
        <begin position="1"/>
        <end position="53"/>
    </location>
</feature>
<comment type="caution">
    <text evidence="2">The sequence shown here is derived from an EMBL/GenBank/DDBJ whole genome shotgun (WGS) entry which is preliminary data.</text>
</comment>
<protein>
    <submittedName>
        <fullName evidence="2">Uncharacterized protein</fullName>
    </submittedName>
</protein>
<keyword evidence="3" id="KW-1185">Reference proteome</keyword>
<dbReference type="AlphaFoldDB" id="A0AA38CW27"/>
<accession>A0AA38CW27</accession>
<feature type="compositionally biased region" description="Pro residues" evidence="1">
    <location>
        <begin position="22"/>
        <end position="42"/>
    </location>
</feature>